<evidence type="ECO:0000256" key="1">
    <source>
        <dbReference type="SAM" id="MobiDB-lite"/>
    </source>
</evidence>
<protein>
    <recommendedName>
        <fullName evidence="4">18S rRNA factor 2</fullName>
    </recommendedName>
</protein>
<feature type="region of interest" description="Disordered" evidence="1">
    <location>
        <begin position="131"/>
        <end position="210"/>
    </location>
</feature>
<evidence type="ECO:0000313" key="2">
    <source>
        <dbReference type="EMBL" id="ORY74536.1"/>
    </source>
</evidence>
<dbReference type="STRING" id="106004.A0A1Y2ETN5"/>
<organism evidence="2 3">
    <name type="scientific">Leucosporidium creatinivorum</name>
    <dbReference type="NCBI Taxonomy" id="106004"/>
    <lineage>
        <taxon>Eukaryota</taxon>
        <taxon>Fungi</taxon>
        <taxon>Dikarya</taxon>
        <taxon>Basidiomycota</taxon>
        <taxon>Pucciniomycotina</taxon>
        <taxon>Microbotryomycetes</taxon>
        <taxon>Leucosporidiales</taxon>
        <taxon>Leucosporidium</taxon>
    </lineage>
</organism>
<dbReference type="GO" id="GO:0000447">
    <property type="term" value="P:endonucleolytic cleavage in ITS1 to separate SSU-rRNA from 5.8S rRNA and LSU-rRNA from tricistronic rRNA transcript (SSU-rRNA, 5.8S rRNA, LSU-rRNA)"/>
    <property type="evidence" value="ECO:0007669"/>
    <property type="project" value="TreeGrafter"/>
</dbReference>
<evidence type="ECO:0008006" key="4">
    <source>
        <dbReference type="Google" id="ProtNLM"/>
    </source>
</evidence>
<dbReference type="PANTHER" id="PTHR12311:SF7">
    <property type="entry name" value="ACTIVATOR OF BASAL TRANSCRIPTION 1"/>
    <property type="match status" value="1"/>
</dbReference>
<dbReference type="GO" id="GO:0034462">
    <property type="term" value="P:small-subunit processome assembly"/>
    <property type="evidence" value="ECO:0007669"/>
    <property type="project" value="TreeGrafter"/>
</dbReference>
<proteinExistence type="predicted"/>
<accession>A0A1Y2ETN5</accession>
<dbReference type="InParanoid" id="A0A1Y2ETN5"/>
<name>A0A1Y2ETN5_9BASI</name>
<keyword evidence="3" id="KW-1185">Reference proteome</keyword>
<dbReference type="GO" id="GO:0000480">
    <property type="term" value="P:endonucleolytic cleavage in 5'-ETS of tricistronic rRNA transcript (SSU-rRNA, 5.8S rRNA, LSU-rRNA)"/>
    <property type="evidence" value="ECO:0007669"/>
    <property type="project" value="TreeGrafter"/>
</dbReference>
<feature type="region of interest" description="Disordered" evidence="1">
    <location>
        <begin position="1"/>
        <end position="31"/>
    </location>
</feature>
<dbReference type="OrthoDB" id="287393at2759"/>
<dbReference type="EMBL" id="MCGR01000041">
    <property type="protein sequence ID" value="ORY74536.1"/>
    <property type="molecule type" value="Genomic_DNA"/>
</dbReference>
<evidence type="ECO:0000313" key="3">
    <source>
        <dbReference type="Proteomes" id="UP000193467"/>
    </source>
</evidence>
<sequence length="210" mass="23258">MTVEGRFAEVDPDPPANAQSSKKLRHQAEKHKEHKFAEGWVEFEDKRVARSVAEMLNAQTIGGKKGTRHRDDVWTMKYLPRFRWDMLSEQVALERATQTSLLRFHLQHSRTEQESYLSAVEKARVGRKIEEKAAGRSAASGGAEGEGKKRKAEGGEGAAGEEKKEKKKGRTYRQREPLAAGGGGGAGDDGEGKRKGGTKKQLDDVLGRLF</sequence>
<gene>
    <name evidence="2" type="ORF">BCR35DRAFT_333375</name>
</gene>
<reference evidence="2 3" key="1">
    <citation type="submission" date="2016-07" db="EMBL/GenBank/DDBJ databases">
        <title>Pervasive Adenine N6-methylation of Active Genes in Fungi.</title>
        <authorList>
            <consortium name="DOE Joint Genome Institute"/>
            <person name="Mondo S.J."/>
            <person name="Dannebaum R.O."/>
            <person name="Kuo R.C."/>
            <person name="Labutti K."/>
            <person name="Haridas S."/>
            <person name="Kuo A."/>
            <person name="Salamov A."/>
            <person name="Ahrendt S.R."/>
            <person name="Lipzen A."/>
            <person name="Sullivan W."/>
            <person name="Andreopoulos W.B."/>
            <person name="Clum A."/>
            <person name="Lindquist E."/>
            <person name="Daum C."/>
            <person name="Ramamoorthy G.K."/>
            <person name="Gryganskyi A."/>
            <person name="Culley D."/>
            <person name="Magnuson J.K."/>
            <person name="James T.Y."/>
            <person name="O'Malley M.A."/>
            <person name="Stajich J.E."/>
            <person name="Spatafora J.W."/>
            <person name="Visel A."/>
            <person name="Grigoriev I.V."/>
        </authorList>
    </citation>
    <scope>NUCLEOTIDE SEQUENCE [LARGE SCALE GENOMIC DNA]</scope>
    <source>
        <strain evidence="2 3">62-1032</strain>
    </source>
</reference>
<dbReference type="Proteomes" id="UP000193467">
    <property type="component" value="Unassembled WGS sequence"/>
</dbReference>
<dbReference type="InterPro" id="IPR039119">
    <property type="entry name" value="ABT1/Esf2"/>
</dbReference>
<dbReference type="GO" id="GO:0000472">
    <property type="term" value="P:endonucleolytic cleavage to generate mature 5'-end of SSU-rRNA from (SSU-rRNA, 5.8S rRNA, LSU-rRNA)"/>
    <property type="evidence" value="ECO:0007669"/>
    <property type="project" value="TreeGrafter"/>
</dbReference>
<dbReference type="GO" id="GO:0003723">
    <property type="term" value="F:RNA binding"/>
    <property type="evidence" value="ECO:0007669"/>
    <property type="project" value="TreeGrafter"/>
</dbReference>
<dbReference type="GO" id="GO:0005730">
    <property type="term" value="C:nucleolus"/>
    <property type="evidence" value="ECO:0007669"/>
    <property type="project" value="TreeGrafter"/>
</dbReference>
<comment type="caution">
    <text evidence="2">The sequence shown here is derived from an EMBL/GenBank/DDBJ whole genome shotgun (WGS) entry which is preliminary data.</text>
</comment>
<dbReference type="PANTHER" id="PTHR12311">
    <property type="entry name" value="ACTIVATOR OF BASAL TRANSCRIPTION 1"/>
    <property type="match status" value="1"/>
</dbReference>
<feature type="compositionally biased region" description="Basic and acidic residues" evidence="1">
    <location>
        <begin position="190"/>
        <end position="210"/>
    </location>
</feature>
<dbReference type="AlphaFoldDB" id="A0A1Y2ETN5"/>